<keyword evidence="1" id="KW-0812">Transmembrane</keyword>
<reference evidence="3" key="1">
    <citation type="submission" date="2003-08" db="EMBL/GenBank/DDBJ databases">
        <authorList>
            <person name="Birren B."/>
            <person name="Nusbaum C."/>
            <person name="Abebe A."/>
            <person name="Abouelleil A."/>
            <person name="Adekoya E."/>
            <person name="Ait-zahra M."/>
            <person name="Allen N."/>
            <person name="Allen T."/>
            <person name="An P."/>
            <person name="Anderson M."/>
            <person name="Anderson S."/>
            <person name="Arachchi H."/>
            <person name="Armbruster J."/>
            <person name="Bachantsang P."/>
            <person name="Baldwin J."/>
            <person name="Barry A."/>
            <person name="Bayul T."/>
            <person name="Blitshsteyn B."/>
            <person name="Bloom T."/>
            <person name="Blye J."/>
            <person name="Boguslavskiy L."/>
            <person name="Borowsky M."/>
            <person name="Boukhgalter B."/>
            <person name="Brunache A."/>
            <person name="Butler J."/>
            <person name="Calixte N."/>
            <person name="Calvo S."/>
            <person name="Camarata J."/>
            <person name="Campo K."/>
            <person name="Chang J."/>
            <person name="Cheshatsang Y."/>
            <person name="Citroen M."/>
            <person name="Collymore A."/>
            <person name="Considine T."/>
            <person name="Cook A."/>
            <person name="Cooke P."/>
            <person name="Corum B."/>
            <person name="Cuomo C."/>
            <person name="David R."/>
            <person name="Dawoe T."/>
            <person name="Degray S."/>
            <person name="Dodge S."/>
            <person name="Dooley K."/>
            <person name="Dorje P."/>
            <person name="Dorjee K."/>
            <person name="Dorris L."/>
            <person name="Duffey N."/>
            <person name="Dupes A."/>
            <person name="Elkins T."/>
            <person name="Engels R."/>
            <person name="Erickson J."/>
            <person name="Farina A."/>
            <person name="Faro S."/>
            <person name="Ferreira P."/>
            <person name="Fischer H."/>
            <person name="Fitzgerald M."/>
            <person name="Foley K."/>
            <person name="Gage D."/>
            <person name="Galagan J."/>
            <person name="Gearin G."/>
            <person name="Gnerre S."/>
            <person name="Gnirke A."/>
            <person name="Goyette A."/>
            <person name="Graham J."/>
            <person name="Grandbois E."/>
            <person name="Gyaltsen K."/>
            <person name="Hafez N."/>
            <person name="Hagopian D."/>
            <person name="Hagos B."/>
            <person name="Hall J."/>
            <person name="Hatcher B."/>
            <person name="Heller A."/>
            <person name="Higgins H."/>
            <person name="Honan T."/>
            <person name="Horn A."/>
            <person name="Houde N."/>
            <person name="Hughes L."/>
            <person name="Hulme W."/>
            <person name="Husby E."/>
            <person name="Iliev I."/>
            <person name="Jaffe D."/>
            <person name="Jones C."/>
            <person name="Kamal M."/>
            <person name="Kamat A."/>
            <person name="Kamvysselis M."/>
            <person name="Karlsson E."/>
            <person name="Kells C."/>
            <person name="Kieu A."/>
            <person name="Kisner P."/>
            <person name="Kodira C."/>
            <person name="Kulbokas E."/>
            <person name="Labutti K."/>
            <person name="Lama D."/>
            <person name="Landers T."/>
            <person name="Leger J."/>
            <person name="Levine S."/>
            <person name="Lewis D."/>
            <person name="Lewis T."/>
            <person name="Lindblad-toh K."/>
            <person name="Liu X."/>
            <person name="Lokyitsang T."/>
            <person name="Lokyitsang Y."/>
            <person name="Lucien O."/>
            <person name="Lui A."/>
            <person name="Ma L.J."/>
            <person name="Mabbitt R."/>
            <person name="Macdonald J."/>
            <person name="Maclean C."/>
            <person name="Major J."/>
            <person name="Manning J."/>
            <person name="Marabella R."/>
            <person name="Maru K."/>
            <person name="Matthews C."/>
            <person name="Mauceli E."/>
            <person name="Mccarthy M."/>
            <person name="Mcdonough S."/>
            <person name="Mcghee T."/>
            <person name="Meldrim J."/>
            <person name="Meneus L."/>
            <person name="Mesirov J."/>
            <person name="Mihalev A."/>
            <person name="Mihova T."/>
            <person name="Mikkelsen T."/>
            <person name="Mlenga V."/>
            <person name="Moru K."/>
            <person name="Mozes J."/>
            <person name="Mulrain L."/>
            <person name="Munson G."/>
            <person name="Naylor J."/>
            <person name="Newes C."/>
            <person name="Nguyen C."/>
            <person name="Nguyen N."/>
            <person name="Nguyen T."/>
            <person name="Nicol R."/>
            <person name="Nielsen C."/>
            <person name="Nizzari M."/>
            <person name="Norbu C."/>
            <person name="Norbu N."/>
            <person name="O'donnell P."/>
            <person name="Okoawo O."/>
            <person name="O'leary S."/>
            <person name="Omotosho B."/>
            <person name="O'neill K."/>
            <person name="Osman S."/>
            <person name="Parker S."/>
            <person name="Perrin D."/>
            <person name="Phunkhang P."/>
            <person name="Piqani B."/>
            <person name="Purcell S."/>
            <person name="Rachupka T."/>
            <person name="Ramasamy U."/>
            <person name="Rameau R."/>
            <person name="Ray V."/>
            <person name="Raymond C."/>
            <person name="Retta R."/>
            <person name="Richardson S."/>
            <person name="Rise C."/>
            <person name="Rodriguez J."/>
            <person name="Rogers J."/>
            <person name="Rogov P."/>
            <person name="Rutman M."/>
            <person name="Schupbach R."/>
            <person name="Seaman C."/>
            <person name="Settipalli S."/>
            <person name="Sharpe T."/>
            <person name="Sheridan J."/>
            <person name="Sherpa N."/>
            <person name="Shi J."/>
            <person name="Smirnov S."/>
            <person name="Smith C."/>
            <person name="Sougnez C."/>
            <person name="Spencer B."/>
            <person name="Stalker J."/>
            <person name="Stange-thomann N."/>
            <person name="Stavropoulos S."/>
            <person name="Stetson K."/>
            <person name="Stone C."/>
            <person name="Stone S."/>
            <person name="Stubbs M."/>
            <person name="Talamas J."/>
            <person name="Tchuinga P."/>
            <person name="Tenzing P."/>
            <person name="Tesfaye S."/>
            <person name="Theodore J."/>
            <person name="Thoulutsang Y."/>
            <person name="Topham K."/>
            <person name="Towey S."/>
            <person name="Tsamla T."/>
            <person name="Tsomo N."/>
            <person name="Vallee D."/>
            <person name="Vassiliev H."/>
            <person name="Venkataraman V."/>
            <person name="Vinson J."/>
            <person name="Vo A."/>
            <person name="Wade C."/>
            <person name="Wang S."/>
            <person name="Wangchuk T."/>
            <person name="Wangdi T."/>
            <person name="Whittaker C."/>
            <person name="Wilkinson J."/>
            <person name="Wu Y."/>
            <person name="Wyman D."/>
            <person name="Yadav S."/>
            <person name="Yang S."/>
            <person name="Yang X."/>
            <person name="Yeager S."/>
            <person name="Yee E."/>
            <person name="Young G."/>
            <person name="Zainoun J."/>
            <person name="Zembeck L."/>
            <person name="Zimmer A."/>
            <person name="Zody M."/>
            <person name="Lander E."/>
        </authorList>
    </citation>
    <scope>NUCLEOTIDE SEQUENCE [LARGE SCALE GENOMIC DNA]</scope>
</reference>
<keyword evidence="3" id="KW-1185">Reference proteome</keyword>
<name>H2ZMY6_CIOSA</name>
<feature type="transmembrane region" description="Helical" evidence="1">
    <location>
        <begin position="6"/>
        <end position="28"/>
    </location>
</feature>
<sequence length="134" mass="15336">MFLCSQVHGFLLVLVAVHILGMFLPYHLRFPDQSKLHFRIVTLIQSAVVFGTLAIINFALGAALGTYIVFTTLFVQPLKGRWKFLMRSFILLSSPLVVTVIVAGFNVQGRWFSRIVQCFFIYHDKLSRVIYDQP</sequence>
<dbReference type="AlphaFoldDB" id="H2ZMY6"/>
<dbReference type="Proteomes" id="UP000007875">
    <property type="component" value="Unassembled WGS sequence"/>
</dbReference>
<keyword evidence="1" id="KW-1133">Transmembrane helix</keyword>
<keyword evidence="1" id="KW-0472">Membrane</keyword>
<evidence type="ECO:0000313" key="2">
    <source>
        <dbReference type="Ensembl" id="ENSCSAVP00000018952.1"/>
    </source>
</evidence>
<dbReference type="HOGENOM" id="CLU_1895438_0_0_1"/>
<evidence type="ECO:0000313" key="3">
    <source>
        <dbReference type="Proteomes" id="UP000007875"/>
    </source>
</evidence>
<dbReference type="InParanoid" id="H2ZMY6"/>
<protein>
    <submittedName>
        <fullName evidence="2">Uncharacterized protein</fullName>
    </submittedName>
</protein>
<feature type="transmembrane region" description="Helical" evidence="1">
    <location>
        <begin position="84"/>
        <end position="105"/>
    </location>
</feature>
<reference evidence="2" key="3">
    <citation type="submission" date="2025-09" db="UniProtKB">
        <authorList>
            <consortium name="Ensembl"/>
        </authorList>
    </citation>
    <scope>IDENTIFICATION</scope>
</reference>
<reference evidence="2" key="2">
    <citation type="submission" date="2025-08" db="UniProtKB">
        <authorList>
            <consortium name="Ensembl"/>
        </authorList>
    </citation>
    <scope>IDENTIFICATION</scope>
</reference>
<evidence type="ECO:0000256" key="1">
    <source>
        <dbReference type="SAM" id="Phobius"/>
    </source>
</evidence>
<organism evidence="2 3">
    <name type="scientific">Ciona savignyi</name>
    <name type="common">Pacific transparent sea squirt</name>
    <dbReference type="NCBI Taxonomy" id="51511"/>
    <lineage>
        <taxon>Eukaryota</taxon>
        <taxon>Metazoa</taxon>
        <taxon>Chordata</taxon>
        <taxon>Tunicata</taxon>
        <taxon>Ascidiacea</taxon>
        <taxon>Phlebobranchia</taxon>
        <taxon>Cionidae</taxon>
        <taxon>Ciona</taxon>
    </lineage>
</organism>
<proteinExistence type="predicted"/>
<feature type="transmembrane region" description="Helical" evidence="1">
    <location>
        <begin position="40"/>
        <end position="64"/>
    </location>
</feature>
<accession>H2ZMY6</accession>
<dbReference type="Ensembl" id="ENSCSAVT00000019159.1">
    <property type="protein sequence ID" value="ENSCSAVP00000018952.1"/>
    <property type="gene ID" value="ENSCSAVG00000011129.1"/>
</dbReference>